<accession>A0A1H1GB29</accession>
<dbReference type="SUPFAM" id="SSF48557">
    <property type="entry name" value="L-aspartase-like"/>
    <property type="match status" value="1"/>
</dbReference>
<dbReference type="Gene3D" id="1.20.200.10">
    <property type="entry name" value="Fumarase/aspartase (Central domain)"/>
    <property type="match status" value="1"/>
</dbReference>
<reference evidence="3" key="1">
    <citation type="submission" date="2016-10" db="EMBL/GenBank/DDBJ databases">
        <authorList>
            <person name="Varghese N."/>
            <person name="Submissions S."/>
        </authorList>
    </citation>
    <scope>NUCLEOTIDE SEQUENCE [LARGE SCALE GENOMIC DNA]</scope>
    <source>
        <strain evidence="3">DSM 44142</strain>
    </source>
</reference>
<dbReference type="PANTHER" id="PTHR10362">
    <property type="entry name" value="HISTIDINE AMMONIA-LYASE"/>
    <property type="match status" value="1"/>
</dbReference>
<dbReference type="EMBL" id="FNLF01000002">
    <property type="protein sequence ID" value="SDR10410.1"/>
    <property type="molecule type" value="Genomic_DNA"/>
</dbReference>
<sequence>MGLTIDPSNRVTIGQVADAARNGDHVAIDERAWARIDASRALLDGFVDDGRIIYGVTTSVGGFADRFVPASDAQQLQENLIQAVATNVGSYLDEKTTRAIMISRLVSLSLGNSAIRPENLRIYLAILNAGIVPCIPEKGSLGTSGDLGPLAYVAMVSTGKWKAYHNGEIVSGAEALQRAGIESANLSYKEGLAMINGTSGMVGIAVLTYSSARALVDIYHAITALSVEGLAGIVDPFRPEVHRVKPHRGQLASANTIFKGLHDSKMARSESDIEAELAVRRAGRSHTVPAGTEKLAIEDAYSIRCTPQILGPVLDSLDWIETTIENELNSTSDNPIVLPDIGRAFHNGHFHGQYISMAMDHLAIALTTVTNLANRRVDRFLDQSNSNGLPAFLCQENPGLRLGLMGGQFMTASVTAENRALTVPMSIQSLSTTADFQDIVSFGFVAARRAREILRNTVYVVAFELMCACQAVDIRGGAAGLSSWTRVLYEKVREIVPYLDQDVTITDYLEALAEFLLGDEVSTLLTVPSGGDVDA</sequence>
<dbReference type="STRING" id="47312.SAMN04489765_3226"/>
<dbReference type="InterPro" id="IPR031007">
    <property type="entry name" value="Phe_D_beta_mut"/>
</dbReference>
<dbReference type="InterPro" id="IPR008948">
    <property type="entry name" value="L-Aspartase-like"/>
</dbReference>
<evidence type="ECO:0000256" key="1">
    <source>
        <dbReference type="ARBA" id="ARBA00023239"/>
    </source>
</evidence>
<dbReference type="Proteomes" id="UP000183053">
    <property type="component" value="Unassembled WGS sequence"/>
</dbReference>
<gene>
    <name evidence="2" type="ORF">SAMN04489765_3226</name>
</gene>
<dbReference type="GO" id="GO:0016841">
    <property type="term" value="F:ammonia-lyase activity"/>
    <property type="evidence" value="ECO:0007669"/>
    <property type="project" value="UniProtKB-ARBA"/>
</dbReference>
<keyword evidence="3" id="KW-1185">Reference proteome</keyword>
<dbReference type="Pfam" id="PF00221">
    <property type="entry name" value="Lyase_aromatic"/>
    <property type="match status" value="1"/>
</dbReference>
<proteinExistence type="predicted"/>
<dbReference type="AlphaFoldDB" id="A0A1H1GB29"/>
<dbReference type="NCBIfam" id="TIGR04475">
    <property type="entry name" value="Phe_D_beta_mut"/>
    <property type="match status" value="1"/>
</dbReference>
<dbReference type="Gene3D" id="1.10.275.10">
    <property type="entry name" value="Fumarase/aspartase (N-terminal domain)"/>
    <property type="match status" value="1"/>
</dbReference>
<dbReference type="OrthoDB" id="9806955at2"/>
<evidence type="ECO:0000313" key="3">
    <source>
        <dbReference type="Proteomes" id="UP000183053"/>
    </source>
</evidence>
<dbReference type="CDD" id="cd00332">
    <property type="entry name" value="PAL-HAL"/>
    <property type="match status" value="1"/>
</dbReference>
<name>A0A1H1GB29_9ACTN</name>
<evidence type="ECO:0000313" key="2">
    <source>
        <dbReference type="EMBL" id="SDR10410.1"/>
    </source>
</evidence>
<organism evidence="2 3">
    <name type="scientific">Tsukamurella pulmonis</name>
    <dbReference type="NCBI Taxonomy" id="47312"/>
    <lineage>
        <taxon>Bacteria</taxon>
        <taxon>Bacillati</taxon>
        <taxon>Actinomycetota</taxon>
        <taxon>Actinomycetes</taxon>
        <taxon>Mycobacteriales</taxon>
        <taxon>Tsukamurellaceae</taxon>
        <taxon>Tsukamurella</taxon>
    </lineage>
</organism>
<protein>
    <submittedName>
        <fullName evidence="2">Histidine ammonia-lyase</fullName>
    </submittedName>
</protein>
<dbReference type="InterPro" id="IPR024083">
    <property type="entry name" value="Fumarase/histidase_N"/>
</dbReference>
<keyword evidence="1 2" id="KW-0456">Lyase</keyword>
<dbReference type="RefSeq" id="WP_068568417.1">
    <property type="nucleotide sequence ID" value="NZ_FNLF01000002.1"/>
</dbReference>
<dbReference type="InterPro" id="IPR001106">
    <property type="entry name" value="Aromatic_Lyase"/>
</dbReference>